<dbReference type="Pfam" id="PF00412">
    <property type="entry name" value="LIM"/>
    <property type="match status" value="2"/>
</dbReference>
<dbReference type="SMART" id="SM00132">
    <property type="entry name" value="LIM"/>
    <property type="match status" value="2"/>
</dbReference>
<evidence type="ECO:0000256" key="5">
    <source>
        <dbReference type="SAM" id="Coils"/>
    </source>
</evidence>
<evidence type="ECO:0000256" key="3">
    <source>
        <dbReference type="ARBA" id="ARBA00022833"/>
    </source>
</evidence>
<evidence type="ECO:0000256" key="2">
    <source>
        <dbReference type="ARBA" id="ARBA00022723"/>
    </source>
</evidence>
<dbReference type="Proteomes" id="UP001063166">
    <property type="component" value="Unassembled WGS sequence"/>
</dbReference>
<feature type="compositionally biased region" description="Low complexity" evidence="6">
    <location>
        <begin position="770"/>
        <end position="801"/>
    </location>
</feature>
<organism evidence="10 11">
    <name type="scientific">Lyophyllum shimeji</name>
    <name type="common">Hon-shimeji</name>
    <name type="synonym">Tricholoma shimeji</name>
    <dbReference type="NCBI Taxonomy" id="47721"/>
    <lineage>
        <taxon>Eukaryota</taxon>
        <taxon>Fungi</taxon>
        <taxon>Dikarya</taxon>
        <taxon>Basidiomycota</taxon>
        <taxon>Agaricomycotina</taxon>
        <taxon>Agaricomycetes</taxon>
        <taxon>Agaricomycetidae</taxon>
        <taxon>Agaricales</taxon>
        <taxon>Tricholomatineae</taxon>
        <taxon>Lyophyllaceae</taxon>
        <taxon>Lyophyllum</taxon>
    </lineage>
</organism>
<dbReference type="Gene3D" id="1.10.555.10">
    <property type="entry name" value="Rho GTPase activation protein"/>
    <property type="match status" value="1"/>
</dbReference>
<feature type="coiled-coil region" evidence="5">
    <location>
        <begin position="1008"/>
        <end position="1042"/>
    </location>
</feature>
<protein>
    <recommendedName>
        <fullName evidence="12">RhoGAP-domain-containing protein</fullName>
    </recommendedName>
</protein>
<dbReference type="GO" id="GO:0046872">
    <property type="term" value="F:metal ion binding"/>
    <property type="evidence" value="ECO:0007669"/>
    <property type="project" value="UniProtKB-KW"/>
</dbReference>
<dbReference type="InterPro" id="IPR051854">
    <property type="entry name" value="Rho-type_GAP"/>
</dbReference>
<keyword evidence="3 4" id="KW-0862">Zinc</keyword>
<feature type="domain" description="LIM zinc-binding" evidence="7">
    <location>
        <begin position="95"/>
        <end position="154"/>
    </location>
</feature>
<feature type="compositionally biased region" description="Basic and acidic residues" evidence="6">
    <location>
        <begin position="313"/>
        <end position="326"/>
    </location>
</feature>
<dbReference type="PANTHER" id="PTHR46075:SF2">
    <property type="entry name" value="RHO GTPASE ACTIVATING PROTEIN AT 5A, ISOFORM A"/>
    <property type="match status" value="1"/>
</dbReference>
<dbReference type="FunFam" id="1.10.555.10:FF:000043">
    <property type="entry name" value="Rho GTPase activator Rga"/>
    <property type="match status" value="1"/>
</dbReference>
<feature type="compositionally biased region" description="Polar residues" evidence="6">
    <location>
        <begin position="480"/>
        <end position="492"/>
    </location>
</feature>
<feature type="compositionally biased region" description="Low complexity" evidence="6">
    <location>
        <begin position="1102"/>
        <end position="1112"/>
    </location>
</feature>
<dbReference type="PANTHER" id="PTHR46075">
    <property type="entry name" value="CHIMERIN FAMILY MEMBER"/>
    <property type="match status" value="1"/>
</dbReference>
<dbReference type="Gene3D" id="3.30.60.20">
    <property type="match status" value="1"/>
</dbReference>
<keyword evidence="11" id="KW-1185">Reference proteome</keyword>
<evidence type="ECO:0000313" key="10">
    <source>
        <dbReference type="EMBL" id="GLB37138.1"/>
    </source>
</evidence>
<feature type="compositionally biased region" description="Low complexity" evidence="6">
    <location>
        <begin position="446"/>
        <end position="457"/>
    </location>
</feature>
<feature type="compositionally biased region" description="Polar residues" evidence="6">
    <location>
        <begin position="985"/>
        <end position="998"/>
    </location>
</feature>
<dbReference type="PROSITE" id="PS50023">
    <property type="entry name" value="LIM_DOMAIN_2"/>
    <property type="match status" value="1"/>
</dbReference>
<feature type="compositionally biased region" description="Acidic residues" evidence="6">
    <location>
        <begin position="580"/>
        <end position="590"/>
    </location>
</feature>
<dbReference type="GO" id="GO:0007165">
    <property type="term" value="P:signal transduction"/>
    <property type="evidence" value="ECO:0007669"/>
    <property type="project" value="InterPro"/>
</dbReference>
<dbReference type="CDD" id="cd00029">
    <property type="entry name" value="C1"/>
    <property type="match status" value="1"/>
</dbReference>
<feature type="compositionally biased region" description="Basic and acidic residues" evidence="6">
    <location>
        <begin position="178"/>
        <end position="189"/>
    </location>
</feature>
<evidence type="ECO:0000256" key="6">
    <source>
        <dbReference type="SAM" id="MobiDB-lite"/>
    </source>
</evidence>
<proteinExistence type="predicted"/>
<feature type="region of interest" description="Disordered" evidence="6">
    <location>
        <begin position="980"/>
        <end position="999"/>
    </location>
</feature>
<feature type="region of interest" description="Disordered" evidence="6">
    <location>
        <begin position="1096"/>
        <end position="1115"/>
    </location>
</feature>
<dbReference type="SUPFAM" id="SSF48350">
    <property type="entry name" value="GTPase activation domain, GAP"/>
    <property type="match status" value="1"/>
</dbReference>
<dbReference type="Pfam" id="PF00620">
    <property type="entry name" value="RhoGAP"/>
    <property type="match status" value="1"/>
</dbReference>
<evidence type="ECO:0000259" key="9">
    <source>
        <dbReference type="PROSITE" id="PS50238"/>
    </source>
</evidence>
<dbReference type="OrthoDB" id="79452at2759"/>
<evidence type="ECO:0000259" key="8">
    <source>
        <dbReference type="PROSITE" id="PS50081"/>
    </source>
</evidence>
<evidence type="ECO:0000313" key="11">
    <source>
        <dbReference type="Proteomes" id="UP001063166"/>
    </source>
</evidence>
<feature type="compositionally biased region" description="Low complexity" evidence="6">
    <location>
        <begin position="617"/>
        <end position="633"/>
    </location>
</feature>
<dbReference type="SUPFAM" id="SSF57889">
    <property type="entry name" value="Cysteine-rich domain"/>
    <property type="match status" value="1"/>
</dbReference>
<feature type="compositionally biased region" description="Basic and acidic residues" evidence="6">
    <location>
        <begin position="533"/>
        <end position="544"/>
    </location>
</feature>
<dbReference type="EMBL" id="BRPK01000004">
    <property type="protein sequence ID" value="GLB37138.1"/>
    <property type="molecule type" value="Genomic_DNA"/>
</dbReference>
<dbReference type="Pfam" id="PF00130">
    <property type="entry name" value="C1_1"/>
    <property type="match status" value="1"/>
</dbReference>
<dbReference type="Gene3D" id="2.10.110.10">
    <property type="entry name" value="Cysteine Rich Protein"/>
    <property type="match status" value="2"/>
</dbReference>
<dbReference type="InterPro" id="IPR008936">
    <property type="entry name" value="Rho_GTPase_activation_prot"/>
</dbReference>
<feature type="compositionally biased region" description="Basic and acidic residues" evidence="6">
    <location>
        <begin position="591"/>
        <end position="601"/>
    </location>
</feature>
<feature type="compositionally biased region" description="Polar residues" evidence="6">
    <location>
        <begin position="210"/>
        <end position="220"/>
    </location>
</feature>
<evidence type="ECO:0008006" key="12">
    <source>
        <dbReference type="Google" id="ProtNLM"/>
    </source>
</evidence>
<dbReference type="CDD" id="cd09395">
    <property type="entry name" value="LIM2_Rga"/>
    <property type="match status" value="1"/>
</dbReference>
<dbReference type="PROSITE" id="PS00478">
    <property type="entry name" value="LIM_DOMAIN_1"/>
    <property type="match status" value="1"/>
</dbReference>
<feature type="domain" description="Rho-GAP" evidence="9">
    <location>
        <begin position="1239"/>
        <end position="1436"/>
    </location>
</feature>
<keyword evidence="5" id="KW-0175">Coiled coil</keyword>
<dbReference type="GO" id="GO:0005096">
    <property type="term" value="F:GTPase activator activity"/>
    <property type="evidence" value="ECO:0007669"/>
    <property type="project" value="UniProtKB-KW"/>
</dbReference>
<dbReference type="InterPro" id="IPR046349">
    <property type="entry name" value="C1-like_sf"/>
</dbReference>
<feature type="compositionally biased region" description="Low complexity" evidence="6">
    <location>
        <begin position="465"/>
        <end position="474"/>
    </location>
</feature>
<dbReference type="PROSITE" id="PS50081">
    <property type="entry name" value="ZF_DAG_PE_2"/>
    <property type="match status" value="1"/>
</dbReference>
<feature type="compositionally biased region" description="Polar residues" evidence="6">
    <location>
        <begin position="553"/>
        <end position="566"/>
    </location>
</feature>
<feature type="region of interest" description="Disordered" evidence="6">
    <location>
        <begin position="158"/>
        <end position="658"/>
    </location>
</feature>
<dbReference type="InterPro" id="IPR001781">
    <property type="entry name" value="Znf_LIM"/>
</dbReference>
<feature type="domain" description="Phorbol-ester/DAG-type" evidence="8">
    <location>
        <begin position="1165"/>
        <end position="1212"/>
    </location>
</feature>
<name>A0A9P3PJL0_LYOSH</name>
<sequence length="1447" mass="158217">MSPSQRDFPQPGHSHIGSQQDGRDSFSEGGTLEDRLCPGCKKPAVSEQGGLVVAFGQSFFHVDCFKCAKCGDQVTADTSLLLLSDGSPICTNCTYSCNVCQQPILDEAIMTGDDSYHAHCFKCKVCKCRIDDLVFAKTSQGIYCMNCHNERMARIRNHVQRKAEREREKRAGGSGSTKSREREASRFHAENGTSSPALHDLHSSHLHANGFTSSRPSSSRGPDASAPLRSPSKTTGPYVSDAFASSPQVHLSTSTKPPLSSYSSQQSFSVTVAPPAEPGHPPPPYPIKLDIEPDRPNPIKQSTLPIPSTTSDATRDDRRRSYDDGVRPLNVLFGTKGDQQPTDIPKTAPGAPDGLQAPTSRRDKRRSINPALTLSDFNSSAGTQASQSTLSPRSLTFSSRIPSEGTQPPSSPGGRDSPQATLSPLREQFRPRSPSVSRPASHDSSHVSNSSYQSASSLPYEGANHSQSPSPSRSTDSHDQTIVITAPSSNPKITLGSVPPSKSRARANSPVVNPSAGGLQGGDARLSAGSIELRSRRSFDDRQRPRSRPASGASLNHESQQRSRSVSPAYRADVPHSVESETDETDPEGENNDRRSQERESLPPAPPPKEAKDLSWSRDSSVAIDADSSALDSGSEELSESSPVERTSHSTFITPALPPIRLSMTSTDFSELFNSMGGFPSRQSLDRLAKISEGETSARTPPPTATNFDGGVTPTAQETFLPPTEEEPEADDTTIRQEDEQTSAPEPPVSQAQDAPLPSTRPLKVNGVFSRPSASNASDSSRAPRVQSPSGNSVSSTTSETDVLLETPNQSTTTQIKIAEPGSMVTATLRQDTADVVIVRLQEAVADARERGAQHLKMDRAFVEAILSTMAARNAEHQQLKSKFDGVKRTSKQYIEGLTVAQTEYDRELKARRDAEAEVTRLRVLLSGQVAKLTALSGDNRKEQLRQQLSKDLHDNLSGLESDLSNLKVERDMALAEVEELEASRSGTSDAPPSNLGRSLTKRLDSLKNQYKRELVPLTRERESLQREIAELKAVRDVFLEETTVLNARNEELAQLSAAYSRRMETVPEHHTNGYVDVGRASFDHGRAQAQYQQQAFPVPPSLSSSTSGSSTLHDDTTMDIRHLRVQKPDNEQHTPSKPKFMKWGHKAKDIVAPSASVDRKAGLEHNFQQLSILRFTRCDHCGDKMWGSQLRCTVCSTSIHVRCVSQVQTPCVHHQQTTNAQPQSELPPAALPPSMFGRDLVEQVRADAGAQGGDRQVPIIVEKCIQAVEALALDYEGIYRKTGGTGQSKAITQLFERGDYMSFDLRDSDRFNDICSVTSVLKNYFRALPVPLLTYDLHDDFMAAVHLKDHTARHSTLVELVNKLPDEHYYTLRLLMLHLNRVRDRAEVNKMNARNLGVVFGPTLMRSRDPAAEFHDMAGKALSIEWLVENAPSIFNEQGHELTGYS</sequence>
<feature type="compositionally biased region" description="Polar residues" evidence="6">
    <location>
        <begin position="370"/>
        <end position="408"/>
    </location>
</feature>
<feature type="compositionally biased region" description="Polar residues" evidence="6">
    <location>
        <begin position="231"/>
        <end position="258"/>
    </location>
</feature>
<dbReference type="SMART" id="SM00109">
    <property type="entry name" value="C1"/>
    <property type="match status" value="1"/>
</dbReference>
<keyword evidence="1" id="KW-0343">GTPase activation</keyword>
<gene>
    <name evidence="10" type="primary">RGA2</name>
    <name evidence="10" type="ORF">LshimejAT787_0401890</name>
</gene>
<reference evidence="10" key="1">
    <citation type="submission" date="2022-07" db="EMBL/GenBank/DDBJ databases">
        <title>The genome of Lyophyllum shimeji provides insight into the initial evolution of ectomycorrhizal fungal genome.</title>
        <authorList>
            <person name="Kobayashi Y."/>
            <person name="Shibata T."/>
            <person name="Hirakawa H."/>
            <person name="Shigenobu S."/>
            <person name="Nishiyama T."/>
            <person name="Yamada A."/>
            <person name="Hasebe M."/>
            <person name="Kawaguchi M."/>
        </authorList>
    </citation>
    <scope>NUCLEOTIDE SEQUENCE</scope>
    <source>
        <strain evidence="10">AT787</strain>
    </source>
</reference>
<dbReference type="SMART" id="SM00324">
    <property type="entry name" value="RhoGAP"/>
    <property type="match status" value="1"/>
</dbReference>
<evidence type="ECO:0000259" key="7">
    <source>
        <dbReference type="PROSITE" id="PS50023"/>
    </source>
</evidence>
<feature type="compositionally biased region" description="Basic and acidic residues" evidence="6">
    <location>
        <begin position="161"/>
        <end position="171"/>
    </location>
</feature>
<evidence type="ECO:0000256" key="1">
    <source>
        <dbReference type="ARBA" id="ARBA00022468"/>
    </source>
</evidence>
<keyword evidence="2 4" id="KW-0479">Metal-binding</keyword>
<feature type="compositionally biased region" description="Low complexity" evidence="6">
    <location>
        <begin position="260"/>
        <end position="269"/>
    </location>
</feature>
<keyword evidence="4" id="KW-0440">LIM domain</keyword>
<feature type="compositionally biased region" description="Basic and acidic residues" evidence="6">
    <location>
        <begin position="684"/>
        <end position="693"/>
    </location>
</feature>
<dbReference type="InterPro" id="IPR002219">
    <property type="entry name" value="PKC_DAG/PE"/>
</dbReference>
<feature type="region of interest" description="Disordered" evidence="6">
    <location>
        <begin position="1"/>
        <end position="28"/>
    </location>
</feature>
<dbReference type="PROSITE" id="PS00479">
    <property type="entry name" value="ZF_DAG_PE_1"/>
    <property type="match status" value="1"/>
</dbReference>
<dbReference type="PROSITE" id="PS50238">
    <property type="entry name" value="RHOGAP"/>
    <property type="match status" value="1"/>
</dbReference>
<accession>A0A9P3PJL0</accession>
<feature type="compositionally biased region" description="Pro residues" evidence="6">
    <location>
        <begin position="275"/>
        <end position="286"/>
    </location>
</feature>
<feature type="region of interest" description="Disordered" evidence="6">
    <location>
        <begin position="674"/>
        <end position="809"/>
    </location>
</feature>
<comment type="caution">
    <text evidence="10">The sequence shown here is derived from an EMBL/GenBank/DDBJ whole genome shotgun (WGS) entry which is preliminary data.</text>
</comment>
<dbReference type="InterPro" id="IPR000198">
    <property type="entry name" value="RhoGAP_dom"/>
</dbReference>
<evidence type="ECO:0000256" key="4">
    <source>
        <dbReference type="PROSITE-ProRule" id="PRU00125"/>
    </source>
</evidence>